<dbReference type="KEGG" id="csl:COCSUDRAFT_11561"/>
<organism evidence="12 13">
    <name type="scientific">Coccomyxa subellipsoidea (strain C-169)</name>
    <name type="common">Green microalga</name>
    <dbReference type="NCBI Taxonomy" id="574566"/>
    <lineage>
        <taxon>Eukaryota</taxon>
        <taxon>Viridiplantae</taxon>
        <taxon>Chlorophyta</taxon>
        <taxon>core chlorophytes</taxon>
        <taxon>Trebouxiophyceae</taxon>
        <taxon>Trebouxiophyceae incertae sedis</taxon>
        <taxon>Coccomyxaceae</taxon>
        <taxon>Coccomyxa</taxon>
        <taxon>Coccomyxa subellipsoidea</taxon>
    </lineage>
</organism>
<keyword evidence="3 11" id="KW-0813">Transport</keyword>
<proteinExistence type="inferred from homology"/>
<comment type="caution">
    <text evidence="12">The sequence shown here is derived from an EMBL/GenBank/DDBJ whole genome shotgun (WGS) entry which is preliminary data.</text>
</comment>
<evidence type="ECO:0000256" key="5">
    <source>
        <dbReference type="ARBA" id="ARBA00022737"/>
    </source>
</evidence>
<dbReference type="InterPro" id="IPR023395">
    <property type="entry name" value="MCP_dom_sf"/>
</dbReference>
<evidence type="ECO:0000256" key="11">
    <source>
        <dbReference type="RuleBase" id="RU000488"/>
    </source>
</evidence>
<reference evidence="12 13" key="1">
    <citation type="journal article" date="2012" name="Genome Biol.">
        <title>The genome of the polar eukaryotic microalga coccomyxa subellipsoidea reveals traits of cold adaptation.</title>
        <authorList>
            <person name="Blanc G."/>
            <person name="Agarkova I."/>
            <person name="Grimwood J."/>
            <person name="Kuo A."/>
            <person name="Brueggeman A."/>
            <person name="Dunigan D."/>
            <person name="Gurnon J."/>
            <person name="Ladunga I."/>
            <person name="Lindquist E."/>
            <person name="Lucas S."/>
            <person name="Pangilinan J."/>
            <person name="Proschold T."/>
            <person name="Salamov A."/>
            <person name="Schmutz J."/>
            <person name="Weeks D."/>
            <person name="Yamada T."/>
            <person name="Claverie J.M."/>
            <person name="Grigoriev I."/>
            <person name="Van Etten J."/>
            <person name="Lomsadze A."/>
            <person name="Borodovsky M."/>
        </authorList>
    </citation>
    <scope>NUCLEOTIDE SEQUENCE [LARGE SCALE GENOMIC DNA]</scope>
    <source>
        <strain evidence="12 13">C-169</strain>
    </source>
</reference>
<dbReference type="GeneID" id="17045594"/>
<dbReference type="Gene3D" id="1.50.40.10">
    <property type="entry name" value="Mitochondrial carrier domain"/>
    <property type="match status" value="2"/>
</dbReference>
<feature type="repeat" description="Solcar" evidence="10">
    <location>
        <begin position="9"/>
        <end position="118"/>
    </location>
</feature>
<dbReference type="PANTHER" id="PTHR45760:SF2">
    <property type="entry name" value="FI19922P1-RELATED"/>
    <property type="match status" value="1"/>
</dbReference>
<dbReference type="SUPFAM" id="SSF103506">
    <property type="entry name" value="Mitochondrial carrier"/>
    <property type="match status" value="1"/>
</dbReference>
<evidence type="ECO:0000313" key="13">
    <source>
        <dbReference type="Proteomes" id="UP000007264"/>
    </source>
</evidence>
<dbReference type="PROSITE" id="PS50920">
    <property type="entry name" value="SOLCAR"/>
    <property type="match status" value="2"/>
</dbReference>
<evidence type="ECO:0000256" key="2">
    <source>
        <dbReference type="ARBA" id="ARBA00006375"/>
    </source>
</evidence>
<evidence type="ECO:0000256" key="10">
    <source>
        <dbReference type="PROSITE-ProRule" id="PRU00282"/>
    </source>
</evidence>
<dbReference type="GO" id="GO:1990542">
    <property type="term" value="P:mitochondrial transmembrane transport"/>
    <property type="evidence" value="ECO:0007669"/>
    <property type="project" value="InterPro"/>
</dbReference>
<dbReference type="EMBL" id="AGSI01000001">
    <property type="protein sequence ID" value="EIE27579.1"/>
    <property type="molecule type" value="Genomic_DNA"/>
</dbReference>
<sequence length="314" mass="33233">MSLGQQSSLRLQDKCMAAGGASIISALVVNPLDVVKTCFQTSVHTFCCRNMALAGCPPACAHLGNPECGIYSGTLDGMRKIVRREGALALWRGTDVALLMAIPTVGVYLPLYDYLLERLAPSSGFYAPLMAGSLARTVAVLCTSPLELVRTRMQVGFLAVLSKTPKNVLHLLSPKLTPECLVVRKGLCACAGATLARDVPFSAIYWSSLEPIRHALLPQSSRASHSQIVAANFVAGTVGGGLAAAVTTPLDVVKTRTQLAEGKTMPIWATLRQVQREGGTRALFTGVGPRAVRAAPACAIVLASYEVLKAMHFS</sequence>
<dbReference type="STRING" id="574566.I0ZAB0"/>
<keyword evidence="4 10" id="KW-0812">Transmembrane</keyword>
<evidence type="ECO:0000256" key="9">
    <source>
        <dbReference type="ARBA" id="ARBA00023136"/>
    </source>
</evidence>
<keyword evidence="6" id="KW-0999">Mitochondrion inner membrane</keyword>
<protein>
    <submittedName>
        <fullName evidence="12">Mitochondrial carrier</fullName>
    </submittedName>
</protein>
<comment type="subcellular location">
    <subcellularLocation>
        <location evidence="1">Mitochondrion inner membrane</location>
        <topology evidence="1">Multi-pass membrane protein</topology>
    </subcellularLocation>
</comment>
<evidence type="ECO:0000256" key="7">
    <source>
        <dbReference type="ARBA" id="ARBA00022989"/>
    </source>
</evidence>
<dbReference type="OrthoDB" id="1747031at2759"/>
<dbReference type="InterPro" id="IPR018108">
    <property type="entry name" value="MCP_transmembrane"/>
</dbReference>
<keyword evidence="5" id="KW-0677">Repeat</keyword>
<evidence type="ECO:0000256" key="6">
    <source>
        <dbReference type="ARBA" id="ARBA00022792"/>
    </source>
</evidence>
<dbReference type="GO" id="GO:0005743">
    <property type="term" value="C:mitochondrial inner membrane"/>
    <property type="evidence" value="ECO:0007669"/>
    <property type="project" value="UniProtKB-SubCell"/>
</dbReference>
<evidence type="ECO:0000256" key="1">
    <source>
        <dbReference type="ARBA" id="ARBA00004448"/>
    </source>
</evidence>
<keyword evidence="13" id="KW-1185">Reference proteome</keyword>
<dbReference type="Pfam" id="PF00153">
    <property type="entry name" value="Mito_carr"/>
    <property type="match status" value="3"/>
</dbReference>
<dbReference type="RefSeq" id="XP_005652123.1">
    <property type="nucleotide sequence ID" value="XM_005652066.1"/>
</dbReference>
<evidence type="ECO:0000256" key="3">
    <source>
        <dbReference type="ARBA" id="ARBA00022448"/>
    </source>
</evidence>
<comment type="similarity">
    <text evidence="2 11">Belongs to the mitochondrial carrier (TC 2.A.29) family.</text>
</comment>
<dbReference type="PANTHER" id="PTHR45760">
    <property type="entry name" value="FI19922P1-RELATED"/>
    <property type="match status" value="1"/>
</dbReference>
<accession>I0ZAB0</accession>
<evidence type="ECO:0000256" key="4">
    <source>
        <dbReference type="ARBA" id="ARBA00022692"/>
    </source>
</evidence>
<dbReference type="InterPro" id="IPR045315">
    <property type="entry name" value="Mtm1-like"/>
</dbReference>
<dbReference type="AlphaFoldDB" id="I0ZAB0"/>
<gene>
    <name evidence="12" type="ORF">COCSUDRAFT_11561</name>
</gene>
<dbReference type="Proteomes" id="UP000007264">
    <property type="component" value="Unassembled WGS sequence"/>
</dbReference>
<feature type="repeat" description="Solcar" evidence="10">
    <location>
        <begin position="227"/>
        <end position="311"/>
    </location>
</feature>
<keyword evidence="8" id="KW-0496">Mitochondrion</keyword>
<keyword evidence="7" id="KW-1133">Transmembrane helix</keyword>
<dbReference type="eggNOG" id="KOG0761">
    <property type="taxonomic scope" value="Eukaryota"/>
</dbReference>
<keyword evidence="9 10" id="KW-0472">Membrane</keyword>
<evidence type="ECO:0000256" key="8">
    <source>
        <dbReference type="ARBA" id="ARBA00023128"/>
    </source>
</evidence>
<evidence type="ECO:0000313" key="12">
    <source>
        <dbReference type="EMBL" id="EIE27579.1"/>
    </source>
</evidence>
<name>I0ZAB0_COCSC</name>